<sequence>MNTWRIEIDRSRCRGTGICATVAPGRFAVDDMLRSSPVHPVVDPDDAVLDATESCPLAAITVFDTATSRVVAPHDLAE</sequence>
<dbReference type="InterPro" id="IPR001080">
    <property type="entry name" value="3Fe4S_ferredoxin"/>
</dbReference>
<evidence type="ECO:0000256" key="5">
    <source>
        <dbReference type="ARBA" id="ARBA00023004"/>
    </source>
</evidence>
<protein>
    <recommendedName>
        <fullName evidence="8">Ferredoxin</fullName>
    </recommendedName>
</protein>
<comment type="function">
    <text evidence="8">Ferredoxins are iron-sulfur proteins that transfer electrons in a wide variety of metabolic reactions.</text>
</comment>
<evidence type="ECO:0000256" key="4">
    <source>
        <dbReference type="ARBA" id="ARBA00022982"/>
    </source>
</evidence>
<evidence type="ECO:0000256" key="2">
    <source>
        <dbReference type="ARBA" id="ARBA00022448"/>
    </source>
</evidence>
<keyword evidence="2 8" id="KW-0813">Transport</keyword>
<dbReference type="AlphaFoldDB" id="A0A919MMX5"/>
<keyword evidence="7" id="KW-0003">3Fe-4S</keyword>
<accession>A0A919MMX5</accession>
<feature type="domain" description="4Fe-4S ferredoxin-type" evidence="9">
    <location>
        <begin position="4"/>
        <end position="32"/>
    </location>
</feature>
<reference evidence="10" key="1">
    <citation type="submission" date="2021-01" db="EMBL/GenBank/DDBJ databases">
        <title>Whole genome shotgun sequence of Actinoplanes ferrugineus NBRC 15555.</title>
        <authorList>
            <person name="Komaki H."/>
            <person name="Tamura T."/>
        </authorList>
    </citation>
    <scope>NUCLEOTIDE SEQUENCE</scope>
    <source>
        <strain evidence="10">NBRC 15555</strain>
    </source>
</reference>
<comment type="cofactor">
    <cofactor evidence="1">
        <name>[3Fe-4S] cluster</name>
        <dbReference type="ChEBI" id="CHEBI:21137"/>
    </cofactor>
</comment>
<comment type="caution">
    <text evidence="10">The sequence shown here is derived from an EMBL/GenBank/DDBJ whole genome shotgun (WGS) entry which is preliminary data.</text>
</comment>
<dbReference type="PROSITE" id="PS51379">
    <property type="entry name" value="4FE4S_FER_2"/>
    <property type="match status" value="1"/>
</dbReference>
<dbReference type="EMBL" id="BOMM01000050">
    <property type="protein sequence ID" value="GIE13712.1"/>
    <property type="molecule type" value="Genomic_DNA"/>
</dbReference>
<evidence type="ECO:0000256" key="7">
    <source>
        <dbReference type="ARBA" id="ARBA00023291"/>
    </source>
</evidence>
<organism evidence="10 11">
    <name type="scientific">Paractinoplanes ferrugineus</name>
    <dbReference type="NCBI Taxonomy" id="113564"/>
    <lineage>
        <taxon>Bacteria</taxon>
        <taxon>Bacillati</taxon>
        <taxon>Actinomycetota</taxon>
        <taxon>Actinomycetes</taxon>
        <taxon>Micromonosporales</taxon>
        <taxon>Micromonosporaceae</taxon>
        <taxon>Paractinoplanes</taxon>
    </lineage>
</organism>
<evidence type="ECO:0000256" key="8">
    <source>
        <dbReference type="RuleBase" id="RU368020"/>
    </source>
</evidence>
<evidence type="ECO:0000256" key="1">
    <source>
        <dbReference type="ARBA" id="ARBA00001927"/>
    </source>
</evidence>
<name>A0A919MMX5_9ACTN</name>
<keyword evidence="3 8" id="KW-0479">Metal-binding</keyword>
<gene>
    <name evidence="10" type="ORF">Afe05nite_55520</name>
</gene>
<keyword evidence="4 8" id="KW-0249">Electron transport</keyword>
<dbReference type="GO" id="GO:0005506">
    <property type="term" value="F:iron ion binding"/>
    <property type="evidence" value="ECO:0007669"/>
    <property type="project" value="UniProtKB-UniRule"/>
</dbReference>
<dbReference type="Pfam" id="PF13370">
    <property type="entry name" value="Fer4_13"/>
    <property type="match status" value="1"/>
</dbReference>
<dbReference type="PANTHER" id="PTHR36923">
    <property type="entry name" value="FERREDOXIN"/>
    <property type="match status" value="1"/>
</dbReference>
<proteinExistence type="predicted"/>
<dbReference type="InterPro" id="IPR051269">
    <property type="entry name" value="Fe-S_cluster_ET"/>
</dbReference>
<dbReference type="GO" id="GO:0009055">
    <property type="term" value="F:electron transfer activity"/>
    <property type="evidence" value="ECO:0007669"/>
    <property type="project" value="UniProtKB-UniRule"/>
</dbReference>
<evidence type="ECO:0000256" key="6">
    <source>
        <dbReference type="ARBA" id="ARBA00023014"/>
    </source>
</evidence>
<dbReference type="PANTHER" id="PTHR36923:SF3">
    <property type="entry name" value="FERREDOXIN"/>
    <property type="match status" value="1"/>
</dbReference>
<evidence type="ECO:0000313" key="10">
    <source>
        <dbReference type="EMBL" id="GIE13712.1"/>
    </source>
</evidence>
<evidence type="ECO:0000313" key="11">
    <source>
        <dbReference type="Proteomes" id="UP000598174"/>
    </source>
</evidence>
<keyword evidence="5 8" id="KW-0408">Iron</keyword>
<dbReference type="RefSeq" id="WP_203820152.1">
    <property type="nucleotide sequence ID" value="NZ_BAAABP010000002.1"/>
</dbReference>
<dbReference type="SUPFAM" id="SSF54862">
    <property type="entry name" value="4Fe-4S ferredoxins"/>
    <property type="match status" value="1"/>
</dbReference>
<dbReference type="Proteomes" id="UP000598174">
    <property type="component" value="Unassembled WGS sequence"/>
</dbReference>
<keyword evidence="11" id="KW-1185">Reference proteome</keyword>
<dbReference type="InterPro" id="IPR017896">
    <property type="entry name" value="4Fe4S_Fe-S-bd"/>
</dbReference>
<dbReference type="GO" id="GO:0051538">
    <property type="term" value="F:3 iron, 4 sulfur cluster binding"/>
    <property type="evidence" value="ECO:0007669"/>
    <property type="project" value="UniProtKB-KW"/>
</dbReference>
<dbReference type="PRINTS" id="PR00352">
    <property type="entry name" value="3FE4SFRDOXIN"/>
</dbReference>
<evidence type="ECO:0000259" key="9">
    <source>
        <dbReference type="PROSITE" id="PS51379"/>
    </source>
</evidence>
<evidence type="ECO:0000256" key="3">
    <source>
        <dbReference type="ARBA" id="ARBA00022723"/>
    </source>
</evidence>
<dbReference type="Gene3D" id="3.30.70.20">
    <property type="match status" value="1"/>
</dbReference>
<keyword evidence="6 8" id="KW-0411">Iron-sulfur</keyword>